<dbReference type="GO" id="GO:0016747">
    <property type="term" value="F:acyltransferase activity, transferring groups other than amino-acyl groups"/>
    <property type="evidence" value="ECO:0007669"/>
    <property type="project" value="InterPro"/>
</dbReference>
<dbReference type="Pfam" id="PF12746">
    <property type="entry name" value="GNAT_acetyltran"/>
    <property type="match status" value="1"/>
</dbReference>
<dbReference type="CDD" id="cd04301">
    <property type="entry name" value="NAT_SF"/>
    <property type="match status" value="1"/>
</dbReference>
<comment type="caution">
    <text evidence="2">The sequence shown here is derived from an EMBL/GenBank/DDBJ whole genome shotgun (WGS) entry which is preliminary data.</text>
</comment>
<feature type="domain" description="N-acetyltransferase" evidence="1">
    <location>
        <begin position="113"/>
        <end position="256"/>
    </location>
</feature>
<name>A0A9D2QIM1_9FIRM</name>
<sequence>MTNQEIWDTALRQSAIDCGCLPEDFLSPENRIVRSGKNPAARKYLDLPLPCNLVSYGNGIVASVSGELAEEVRGYINRFPAVHCFETPNLHVLNDAVEKKGMRVCFMAEYFLPDVNALKKLSCDFEISLLGPQDFEGLYTDQWSNALCEKRKELDVLGLGAYENGRLVGLAGCSADCEDMWQIGIDVLESHRRKGIASALVSGLALAAMERGKVPFYCAAWSNIRSVRTAIRSGFRPAWVELTVKRREFVDEMNGAGEKE</sequence>
<reference evidence="2" key="1">
    <citation type="journal article" date="2021" name="PeerJ">
        <title>Extensive microbial diversity within the chicken gut microbiome revealed by metagenomics and culture.</title>
        <authorList>
            <person name="Gilroy R."/>
            <person name="Ravi A."/>
            <person name="Getino M."/>
            <person name="Pursley I."/>
            <person name="Horton D.L."/>
            <person name="Alikhan N.F."/>
            <person name="Baker D."/>
            <person name="Gharbi K."/>
            <person name="Hall N."/>
            <person name="Watson M."/>
            <person name="Adriaenssens E.M."/>
            <person name="Foster-Nyarko E."/>
            <person name="Jarju S."/>
            <person name="Secka A."/>
            <person name="Antonio M."/>
            <person name="Oren A."/>
            <person name="Chaudhuri R.R."/>
            <person name="La Ragione R."/>
            <person name="Hildebrand F."/>
            <person name="Pallen M.J."/>
        </authorList>
    </citation>
    <scope>NUCLEOTIDE SEQUENCE</scope>
    <source>
        <strain evidence="2">ChiBcec1-1630</strain>
    </source>
</reference>
<evidence type="ECO:0000259" key="1">
    <source>
        <dbReference type="PROSITE" id="PS51186"/>
    </source>
</evidence>
<evidence type="ECO:0000313" key="3">
    <source>
        <dbReference type="Proteomes" id="UP000823922"/>
    </source>
</evidence>
<proteinExistence type="predicted"/>
<dbReference type="PROSITE" id="PS51186">
    <property type="entry name" value="GNAT"/>
    <property type="match status" value="1"/>
</dbReference>
<dbReference type="Proteomes" id="UP000823922">
    <property type="component" value="Unassembled WGS sequence"/>
</dbReference>
<dbReference type="Gene3D" id="3.40.630.30">
    <property type="match status" value="1"/>
</dbReference>
<reference evidence="2" key="2">
    <citation type="submission" date="2021-04" db="EMBL/GenBank/DDBJ databases">
        <authorList>
            <person name="Gilroy R."/>
        </authorList>
    </citation>
    <scope>NUCLEOTIDE SEQUENCE</scope>
    <source>
        <strain evidence="2">ChiBcec1-1630</strain>
    </source>
</reference>
<organism evidence="2 3">
    <name type="scientific">Candidatus Eisenbergiella intestinigallinarum</name>
    <dbReference type="NCBI Taxonomy" id="2838549"/>
    <lineage>
        <taxon>Bacteria</taxon>
        <taxon>Bacillati</taxon>
        <taxon>Bacillota</taxon>
        <taxon>Clostridia</taxon>
        <taxon>Lachnospirales</taxon>
        <taxon>Lachnospiraceae</taxon>
        <taxon>Eisenbergiella</taxon>
    </lineage>
</organism>
<dbReference type="AlphaFoldDB" id="A0A9D2QIM1"/>
<dbReference type="InterPro" id="IPR016181">
    <property type="entry name" value="Acyl_CoA_acyltransferase"/>
</dbReference>
<dbReference type="EMBL" id="DWVS01000047">
    <property type="protein sequence ID" value="HJC86809.1"/>
    <property type="molecule type" value="Genomic_DNA"/>
</dbReference>
<dbReference type="SUPFAM" id="SSF55729">
    <property type="entry name" value="Acyl-CoA N-acyltransferases (Nat)"/>
    <property type="match status" value="1"/>
</dbReference>
<evidence type="ECO:0000313" key="2">
    <source>
        <dbReference type="EMBL" id="HJC86809.1"/>
    </source>
</evidence>
<dbReference type="InterPro" id="IPR027365">
    <property type="entry name" value="GNAT_acetyltra_YdfB-like"/>
</dbReference>
<protein>
    <submittedName>
        <fullName evidence="2">GNAT family N-acetyltransferase</fullName>
    </submittedName>
</protein>
<dbReference type="InterPro" id="IPR000182">
    <property type="entry name" value="GNAT_dom"/>
</dbReference>
<gene>
    <name evidence="2" type="ORF">H9926_02190</name>
</gene>
<accession>A0A9D2QIM1</accession>